<feature type="domain" description="Phosphoribosyltransferase" evidence="1">
    <location>
        <begin position="2"/>
        <end position="136"/>
    </location>
</feature>
<evidence type="ECO:0000313" key="3">
    <source>
        <dbReference type="Proteomes" id="UP000297647"/>
    </source>
</evidence>
<sequence length="163" mass="18246">MSEVLNDKQIRQKVTRMAYEIYERNLHTSGVVFAGISGMGLILSELLANELKVISDLSVEELEVQLDKSNVSQSNITLSKELVLTGKTLILVDDVLNTGRTVAYAMKPFLEEDISKMELAVLVNREHGLFPLRPDYTGYELATTLNEHIRVDLSGPQFSVHLL</sequence>
<dbReference type="Proteomes" id="UP000297647">
    <property type="component" value="Unassembled WGS sequence"/>
</dbReference>
<dbReference type="Pfam" id="PF00156">
    <property type="entry name" value="Pribosyltran"/>
    <property type="match status" value="1"/>
</dbReference>
<dbReference type="PANTHER" id="PTHR11608:SF0">
    <property type="entry name" value="BIFUNCTIONAL PROTEIN PYRR"/>
    <property type="match status" value="1"/>
</dbReference>
<keyword evidence="2" id="KW-0328">Glycosyltransferase</keyword>
<reference evidence="2 3" key="1">
    <citation type="submission" date="2019-03" db="EMBL/GenBank/DDBJ databases">
        <title>Algoriphagus sp. nov, a new strain isolated from root system soil of mangrove plant Kandelia.</title>
        <authorList>
            <person name="Yin Q."/>
            <person name="Wang K."/>
            <person name="Song Z."/>
        </authorList>
    </citation>
    <scope>NUCLEOTIDE SEQUENCE [LARGE SCALE GENOMIC DNA]</scope>
    <source>
        <strain evidence="2 3">XY-J91</strain>
    </source>
</reference>
<dbReference type="EMBL" id="SPSB01000002">
    <property type="protein sequence ID" value="TFV96206.1"/>
    <property type="molecule type" value="Genomic_DNA"/>
</dbReference>
<accession>A0A4Y9QY90</accession>
<proteinExistence type="predicted"/>
<dbReference type="RefSeq" id="WP_135072900.1">
    <property type="nucleotide sequence ID" value="NZ_SPSB01000002.1"/>
</dbReference>
<dbReference type="CDD" id="cd06223">
    <property type="entry name" value="PRTases_typeI"/>
    <property type="match status" value="1"/>
</dbReference>
<dbReference type="PANTHER" id="PTHR11608">
    <property type="entry name" value="BIFUNCTIONAL PROTEIN PYRR"/>
    <property type="match status" value="1"/>
</dbReference>
<evidence type="ECO:0000313" key="2">
    <source>
        <dbReference type="EMBL" id="TFV96206.1"/>
    </source>
</evidence>
<comment type="caution">
    <text evidence="2">The sequence shown here is derived from an EMBL/GenBank/DDBJ whole genome shotgun (WGS) entry which is preliminary data.</text>
</comment>
<keyword evidence="3" id="KW-1185">Reference proteome</keyword>
<protein>
    <submittedName>
        <fullName evidence="2">Phosphoribosyltransferase</fullName>
    </submittedName>
</protein>
<keyword evidence="2" id="KW-0808">Transferase</keyword>
<dbReference type="InterPro" id="IPR029057">
    <property type="entry name" value="PRTase-like"/>
</dbReference>
<dbReference type="Gene3D" id="3.40.50.2020">
    <property type="match status" value="1"/>
</dbReference>
<dbReference type="GO" id="GO:0016757">
    <property type="term" value="F:glycosyltransferase activity"/>
    <property type="evidence" value="ECO:0007669"/>
    <property type="project" value="UniProtKB-KW"/>
</dbReference>
<dbReference type="SUPFAM" id="SSF53271">
    <property type="entry name" value="PRTase-like"/>
    <property type="match status" value="1"/>
</dbReference>
<dbReference type="AlphaFoldDB" id="A0A4Y9QY90"/>
<dbReference type="InterPro" id="IPR050137">
    <property type="entry name" value="PyrR_bifunctional"/>
</dbReference>
<evidence type="ECO:0000259" key="1">
    <source>
        <dbReference type="Pfam" id="PF00156"/>
    </source>
</evidence>
<dbReference type="InterPro" id="IPR000836">
    <property type="entry name" value="PRTase_dom"/>
</dbReference>
<organism evidence="2 3">
    <name type="scientific">Algoriphagus kandeliae</name>
    <dbReference type="NCBI Taxonomy" id="2562278"/>
    <lineage>
        <taxon>Bacteria</taxon>
        <taxon>Pseudomonadati</taxon>
        <taxon>Bacteroidota</taxon>
        <taxon>Cytophagia</taxon>
        <taxon>Cytophagales</taxon>
        <taxon>Cyclobacteriaceae</taxon>
        <taxon>Algoriphagus</taxon>
    </lineage>
</organism>
<gene>
    <name evidence="2" type="ORF">E4S40_08260</name>
</gene>
<dbReference type="OrthoDB" id="664757at2"/>
<name>A0A4Y9QY90_9BACT</name>